<dbReference type="InterPro" id="IPR051531">
    <property type="entry name" value="N-acetyltransferase"/>
</dbReference>
<dbReference type="InterPro" id="IPR016181">
    <property type="entry name" value="Acyl_CoA_acyltransferase"/>
</dbReference>
<proteinExistence type="predicted"/>
<dbReference type="SUPFAM" id="SSF55729">
    <property type="entry name" value="Acyl-CoA N-acyltransferases (Nat)"/>
    <property type="match status" value="1"/>
</dbReference>
<gene>
    <name evidence="2" type="ORF">FRZ32_11775</name>
</gene>
<evidence type="ECO:0000313" key="2">
    <source>
        <dbReference type="EMBL" id="TXC65044.1"/>
    </source>
</evidence>
<dbReference type="Gene3D" id="3.40.630.30">
    <property type="match status" value="1"/>
</dbReference>
<dbReference type="OrthoDB" id="6293260at2"/>
<evidence type="ECO:0000259" key="1">
    <source>
        <dbReference type="PROSITE" id="PS51186"/>
    </source>
</evidence>
<dbReference type="EMBL" id="VOQQ01000001">
    <property type="protein sequence ID" value="TXC65044.1"/>
    <property type="molecule type" value="Genomic_DNA"/>
</dbReference>
<dbReference type="PANTHER" id="PTHR43792:SF1">
    <property type="entry name" value="N-ACETYLTRANSFERASE DOMAIN-CONTAINING PROTEIN"/>
    <property type="match status" value="1"/>
</dbReference>
<dbReference type="AlphaFoldDB" id="A0A5C6TX73"/>
<organism evidence="2 3">
    <name type="scientific">Allosphingosinicella ginsenosidimutans</name>
    <dbReference type="NCBI Taxonomy" id="1176539"/>
    <lineage>
        <taxon>Bacteria</taxon>
        <taxon>Pseudomonadati</taxon>
        <taxon>Pseudomonadota</taxon>
        <taxon>Alphaproteobacteria</taxon>
        <taxon>Sphingomonadales</taxon>
        <taxon>Sphingomonadaceae</taxon>
        <taxon>Allosphingosinicella</taxon>
    </lineage>
</organism>
<protein>
    <submittedName>
        <fullName evidence="2">GNAT family N-acetyltransferase</fullName>
    </submittedName>
</protein>
<name>A0A5C6TX73_9SPHN</name>
<reference evidence="2 3" key="1">
    <citation type="journal article" date="2015" name="J. Microbiol.">
        <title>Sphingosinicella ginsenosidimutans sp. nov., with ginsenoside converting activity.</title>
        <authorList>
            <person name="Kim J.K."/>
            <person name="Kang M.S."/>
            <person name="Park S.C."/>
            <person name="Kim K.M."/>
            <person name="Choi K."/>
            <person name="Yoon M.H."/>
            <person name="Im W.T."/>
        </authorList>
    </citation>
    <scope>NUCLEOTIDE SEQUENCE [LARGE SCALE GENOMIC DNA]</scope>
    <source>
        <strain evidence="2 3">BS-11</strain>
    </source>
</reference>
<accession>A0A5C6TX73</accession>
<sequence length="185" mass="20643">MSAAVIETPRLVLRDWSEADIAPFITHTNTPAVMRWLGGPLPEADIPDRLRARIMRWHGERGFTFWAVERKADKALLGFCGIKIADDAGSPVEGLYEIGWRLREDAWGQGYAKEAAIASLDFAFDRLGAPRVIALTVTGNRASWGLMERLGMTRRADLDYEGPAWAEGPIIVYEIEKAAWTAQRS</sequence>
<dbReference type="InterPro" id="IPR000182">
    <property type="entry name" value="GNAT_dom"/>
</dbReference>
<dbReference type="Pfam" id="PF13302">
    <property type="entry name" value="Acetyltransf_3"/>
    <property type="match status" value="1"/>
</dbReference>
<feature type="domain" description="N-acetyltransferase" evidence="1">
    <location>
        <begin position="19"/>
        <end position="180"/>
    </location>
</feature>
<comment type="caution">
    <text evidence="2">The sequence shown here is derived from an EMBL/GenBank/DDBJ whole genome shotgun (WGS) entry which is preliminary data.</text>
</comment>
<evidence type="ECO:0000313" key="3">
    <source>
        <dbReference type="Proteomes" id="UP000321249"/>
    </source>
</evidence>
<dbReference type="Proteomes" id="UP000321249">
    <property type="component" value="Unassembled WGS sequence"/>
</dbReference>
<keyword evidence="2" id="KW-0808">Transferase</keyword>
<keyword evidence="3" id="KW-1185">Reference proteome</keyword>
<dbReference type="PROSITE" id="PS51186">
    <property type="entry name" value="GNAT"/>
    <property type="match status" value="1"/>
</dbReference>
<dbReference type="GO" id="GO:0016747">
    <property type="term" value="F:acyltransferase activity, transferring groups other than amino-acyl groups"/>
    <property type="evidence" value="ECO:0007669"/>
    <property type="project" value="InterPro"/>
</dbReference>
<dbReference type="PANTHER" id="PTHR43792">
    <property type="entry name" value="GNAT FAMILY, PUTATIVE (AFU_ORTHOLOGUE AFUA_3G00765)-RELATED-RELATED"/>
    <property type="match status" value="1"/>
</dbReference>